<sequence length="137" mass="14679">MRLIALMFLFLLLPVTGLAESSVGDEIGGVQGLANVVFSLIVVLAVVLGVAWFMRRMPGMGGSGSAHMKVIGQMPLSTRERLMLVEVGNEQILLGVSPAGIRTLHVLGKPLESPQEQNEPSFKKRLMETLGRGGAQQ</sequence>
<reference evidence="9 10" key="1">
    <citation type="submission" date="2023-12" db="EMBL/GenBank/DDBJ databases">
        <title>Whole-genome sequencing of halo(alkali)philic microorganisms from hypersaline lakes.</title>
        <authorList>
            <person name="Sorokin D.Y."/>
            <person name="Merkel A.Y."/>
            <person name="Messina E."/>
            <person name="Yakimov M."/>
        </authorList>
    </citation>
    <scope>NUCLEOTIDE SEQUENCE [LARGE SCALE GENOMIC DNA]</scope>
    <source>
        <strain evidence="9 10">AB-CW1</strain>
    </source>
</reference>
<dbReference type="Pfam" id="PF04347">
    <property type="entry name" value="FliO"/>
    <property type="match status" value="1"/>
</dbReference>
<evidence type="ECO:0000256" key="2">
    <source>
        <dbReference type="ARBA" id="ARBA00022692"/>
    </source>
</evidence>
<name>A0AAP6MLP6_9GAMM</name>
<feature type="region of interest" description="Disordered" evidence="8">
    <location>
        <begin position="110"/>
        <end position="137"/>
    </location>
</feature>
<dbReference type="GO" id="GO:0044781">
    <property type="term" value="P:bacterial-type flagellum organization"/>
    <property type="evidence" value="ECO:0007669"/>
    <property type="project" value="UniProtKB-UniRule"/>
</dbReference>
<evidence type="ECO:0000256" key="7">
    <source>
        <dbReference type="RuleBase" id="RU362064"/>
    </source>
</evidence>
<evidence type="ECO:0000256" key="3">
    <source>
        <dbReference type="ARBA" id="ARBA00022989"/>
    </source>
</evidence>
<dbReference type="GO" id="GO:0005886">
    <property type="term" value="C:plasma membrane"/>
    <property type="evidence" value="ECO:0007669"/>
    <property type="project" value="UniProtKB-SubCell"/>
</dbReference>
<keyword evidence="9" id="KW-0969">Cilium</keyword>
<dbReference type="InterPro" id="IPR052205">
    <property type="entry name" value="FliO/MopB"/>
</dbReference>
<dbReference type="PANTHER" id="PTHR38766">
    <property type="entry name" value="FLAGELLAR PROTEIN FLIO"/>
    <property type="match status" value="1"/>
</dbReference>
<evidence type="ECO:0000256" key="8">
    <source>
        <dbReference type="SAM" id="MobiDB-lite"/>
    </source>
</evidence>
<accession>A0AAP6MLP6</accession>
<keyword evidence="5 7" id="KW-0975">Bacterial flagellum</keyword>
<dbReference type="RefSeq" id="WP_346049290.1">
    <property type="nucleotide sequence ID" value="NZ_JAYGII010000001.1"/>
</dbReference>
<keyword evidence="1 7" id="KW-1003">Cell membrane</keyword>
<evidence type="ECO:0000256" key="4">
    <source>
        <dbReference type="ARBA" id="ARBA00023136"/>
    </source>
</evidence>
<comment type="subcellular location">
    <subcellularLocation>
        <location evidence="7">Cell membrane</location>
    </subcellularLocation>
    <subcellularLocation>
        <location evidence="7">Bacterial flagellum basal body</location>
    </subcellularLocation>
</comment>
<dbReference type="GO" id="GO:0009425">
    <property type="term" value="C:bacterial-type flagellum basal body"/>
    <property type="evidence" value="ECO:0007669"/>
    <property type="project" value="UniProtKB-SubCell"/>
</dbReference>
<keyword evidence="9" id="KW-0282">Flagellum</keyword>
<keyword evidence="3 7" id="KW-1133">Transmembrane helix</keyword>
<keyword evidence="2 7" id="KW-0812">Transmembrane</keyword>
<dbReference type="NCBIfam" id="TIGR03500">
    <property type="entry name" value="FliO_TIGR"/>
    <property type="match status" value="1"/>
</dbReference>
<evidence type="ECO:0000313" key="10">
    <source>
        <dbReference type="Proteomes" id="UP001302316"/>
    </source>
</evidence>
<evidence type="ECO:0000256" key="1">
    <source>
        <dbReference type="ARBA" id="ARBA00022475"/>
    </source>
</evidence>
<dbReference type="Proteomes" id="UP001302316">
    <property type="component" value="Unassembled WGS sequence"/>
</dbReference>
<keyword evidence="4 7" id="KW-0472">Membrane</keyword>
<evidence type="ECO:0000256" key="6">
    <source>
        <dbReference type="ARBA" id="ARBA00037937"/>
    </source>
</evidence>
<gene>
    <name evidence="9" type="primary">fliO</name>
    <name evidence="9" type="ORF">VCB98_00345</name>
</gene>
<evidence type="ECO:0000313" key="9">
    <source>
        <dbReference type="EMBL" id="MEA5444266.1"/>
    </source>
</evidence>
<organism evidence="9 10">
    <name type="scientific">Natronospira elongata</name>
    <dbReference type="NCBI Taxonomy" id="3110268"/>
    <lineage>
        <taxon>Bacteria</taxon>
        <taxon>Pseudomonadati</taxon>
        <taxon>Pseudomonadota</taxon>
        <taxon>Gammaproteobacteria</taxon>
        <taxon>Natronospirales</taxon>
        <taxon>Natronospiraceae</taxon>
        <taxon>Natronospira</taxon>
    </lineage>
</organism>
<comment type="caution">
    <text evidence="9">The sequence shown here is derived from an EMBL/GenBank/DDBJ whole genome shotgun (WGS) entry which is preliminary data.</text>
</comment>
<dbReference type="PANTHER" id="PTHR38766:SF1">
    <property type="entry name" value="FLAGELLAR PROTEIN FLIO"/>
    <property type="match status" value="1"/>
</dbReference>
<dbReference type="AlphaFoldDB" id="A0AAP6MLP6"/>
<feature type="transmembrane region" description="Helical" evidence="7">
    <location>
        <begin position="35"/>
        <end position="54"/>
    </location>
</feature>
<dbReference type="EMBL" id="JAYGII010000001">
    <property type="protein sequence ID" value="MEA5444266.1"/>
    <property type="molecule type" value="Genomic_DNA"/>
</dbReference>
<keyword evidence="9" id="KW-0966">Cell projection</keyword>
<comment type="similarity">
    <text evidence="6 7">Belongs to the FliO/MopB family.</text>
</comment>
<keyword evidence="10" id="KW-1185">Reference proteome</keyword>
<dbReference type="InterPro" id="IPR022781">
    <property type="entry name" value="Flagellar_biosynth_FliO"/>
</dbReference>
<protein>
    <recommendedName>
        <fullName evidence="7">Flagellar protein</fullName>
    </recommendedName>
</protein>
<proteinExistence type="inferred from homology"/>
<evidence type="ECO:0000256" key="5">
    <source>
        <dbReference type="ARBA" id="ARBA00023143"/>
    </source>
</evidence>